<gene>
    <name evidence="2" type="ORF">RGQ29_006007</name>
    <name evidence="1" type="ORF">RGQ29_032695</name>
</gene>
<dbReference type="AlphaFoldDB" id="A0AAN7DUZ9"/>
<comment type="caution">
    <text evidence="1">The sequence shown here is derived from an EMBL/GenBank/DDBJ whole genome shotgun (WGS) entry which is preliminary data.</text>
</comment>
<sequence length="45" mass="5375">MSQGSKRGERKQIAEKEGTGNRERLRLNFVVNKEDRDGFFLMWYP</sequence>
<dbReference type="Proteomes" id="UP001324115">
    <property type="component" value="Unassembled WGS sequence"/>
</dbReference>
<keyword evidence="3" id="KW-1185">Reference proteome</keyword>
<accession>A0AAN7DUZ9</accession>
<name>A0AAN7DUZ9_QUERU</name>
<reference evidence="1 3" key="1">
    <citation type="journal article" date="2023" name="G3 (Bethesda)">
        <title>A haplotype-resolved chromosome-scale genome for Quercus rubra L. provides insights into the genetics of adaptive traits for red oak species.</title>
        <authorList>
            <person name="Kapoor B."/>
            <person name="Jenkins J."/>
            <person name="Schmutz J."/>
            <person name="Zhebentyayeva T."/>
            <person name="Kuelheim C."/>
            <person name="Coggeshall M."/>
            <person name="Heim C."/>
            <person name="Lasky J.R."/>
            <person name="Leites L."/>
            <person name="Islam-Faridi N."/>
            <person name="Romero-Severson J."/>
            <person name="DeLeo V.L."/>
            <person name="Lucas S.M."/>
            <person name="Lazic D."/>
            <person name="Gailing O."/>
            <person name="Carlson J."/>
            <person name="Staton M."/>
        </authorList>
    </citation>
    <scope>NUCLEOTIDE SEQUENCE [LARGE SCALE GENOMIC DNA]</scope>
    <source>
        <strain evidence="1">Pseudo-F2</strain>
    </source>
</reference>
<proteinExistence type="predicted"/>
<evidence type="ECO:0000313" key="2">
    <source>
        <dbReference type="EMBL" id="KAK4563688.1"/>
    </source>
</evidence>
<evidence type="ECO:0000313" key="3">
    <source>
        <dbReference type="Proteomes" id="UP001324115"/>
    </source>
</evidence>
<dbReference type="EMBL" id="JAXUIC010000011">
    <property type="protein sequence ID" value="KAK4563688.1"/>
    <property type="molecule type" value="Genomic_DNA"/>
</dbReference>
<evidence type="ECO:0000313" key="1">
    <source>
        <dbReference type="EMBL" id="KAK4550894.1"/>
    </source>
</evidence>
<dbReference type="EMBL" id="JAXUIC010000164">
    <property type="protein sequence ID" value="KAK4550894.1"/>
    <property type="molecule type" value="Genomic_DNA"/>
</dbReference>
<protein>
    <submittedName>
        <fullName evidence="1">Uncharacterized protein</fullName>
    </submittedName>
</protein>
<organism evidence="1 3">
    <name type="scientific">Quercus rubra</name>
    <name type="common">Northern red oak</name>
    <name type="synonym">Quercus borealis</name>
    <dbReference type="NCBI Taxonomy" id="3512"/>
    <lineage>
        <taxon>Eukaryota</taxon>
        <taxon>Viridiplantae</taxon>
        <taxon>Streptophyta</taxon>
        <taxon>Embryophyta</taxon>
        <taxon>Tracheophyta</taxon>
        <taxon>Spermatophyta</taxon>
        <taxon>Magnoliopsida</taxon>
        <taxon>eudicotyledons</taxon>
        <taxon>Gunneridae</taxon>
        <taxon>Pentapetalae</taxon>
        <taxon>rosids</taxon>
        <taxon>fabids</taxon>
        <taxon>Fagales</taxon>
        <taxon>Fagaceae</taxon>
        <taxon>Quercus</taxon>
    </lineage>
</organism>